<evidence type="ECO:0000313" key="2">
    <source>
        <dbReference type="EMBL" id="KAJ8870603.1"/>
    </source>
</evidence>
<evidence type="ECO:0000313" key="3">
    <source>
        <dbReference type="Proteomes" id="UP001159363"/>
    </source>
</evidence>
<name>A0ABQ9GE80_9NEOP</name>
<dbReference type="Pfam" id="PF14223">
    <property type="entry name" value="Retrotran_gag_2"/>
    <property type="match status" value="1"/>
</dbReference>
<dbReference type="SUPFAM" id="SSF57756">
    <property type="entry name" value="Retrovirus zinc finger-like domains"/>
    <property type="match status" value="1"/>
</dbReference>
<keyword evidence="3" id="KW-1185">Reference proteome</keyword>
<dbReference type="Proteomes" id="UP001159363">
    <property type="component" value="Chromosome 12"/>
</dbReference>
<sequence length="361" mass="41226">MKSRGNSVLAHLCLTSKRESENSVRIIKLVNENNWSVRKFQLVVILKSRDLYGVVLGGEVKQCKTDNISDADNAQGVIVKRLEECQKTHLLTCDSANEMWVKLLSIYEQQSQMSLHQLQQKFFNTRYEGKGIAIFISKLQELAVRLKQHGEKISEQMLMKKIIMSLPDKYKHCVSMGLTELTSRLLIKERIGDKSSVEGALMSRCVRPNSLNCHSCGKLDQFKANCFQNKDREERDKGTLMCFYCKKSCHFIKDCRLRIAKYGKRYSSGTRCLNSEDWYVNSGASKHMCSQRNLFSQPKCLEELRNIVIGNGSRLVAEGIGTVKVEAFNDDFWASSQLQDVLFVPDIVQSVFCRCCSEKVL</sequence>
<dbReference type="PANTHER" id="PTHR47481:SF14">
    <property type="entry name" value="RETROTRANSPOSON COPIA-LIKE N-TERMINAL DOMAIN-CONTAINING PROTEIN"/>
    <property type="match status" value="1"/>
</dbReference>
<protein>
    <recommendedName>
        <fullName evidence="1">Retrovirus-related Pol polyprotein from transposon TNT 1-94-like beta-barrel domain-containing protein</fullName>
    </recommendedName>
</protein>
<dbReference type="InterPro" id="IPR036875">
    <property type="entry name" value="Znf_CCHC_sf"/>
</dbReference>
<proteinExistence type="predicted"/>
<dbReference type="InterPro" id="IPR054722">
    <property type="entry name" value="PolX-like_BBD"/>
</dbReference>
<accession>A0ABQ9GE80</accession>
<comment type="caution">
    <text evidence="2">The sequence shown here is derived from an EMBL/GenBank/DDBJ whole genome shotgun (WGS) entry which is preliminary data.</text>
</comment>
<dbReference type="EMBL" id="JARBHB010000013">
    <property type="protein sequence ID" value="KAJ8870603.1"/>
    <property type="molecule type" value="Genomic_DNA"/>
</dbReference>
<feature type="domain" description="Retrovirus-related Pol polyprotein from transposon TNT 1-94-like beta-barrel" evidence="1">
    <location>
        <begin position="278"/>
        <end position="352"/>
    </location>
</feature>
<reference evidence="2 3" key="1">
    <citation type="submission" date="2023-02" db="EMBL/GenBank/DDBJ databases">
        <title>LHISI_Scaffold_Assembly.</title>
        <authorList>
            <person name="Stuart O.P."/>
            <person name="Cleave R."/>
            <person name="Magrath M.J.L."/>
            <person name="Mikheyev A.S."/>
        </authorList>
    </citation>
    <scope>NUCLEOTIDE SEQUENCE [LARGE SCALE GENOMIC DNA]</scope>
    <source>
        <strain evidence="2">Daus_M_001</strain>
        <tissue evidence="2">Leg muscle</tissue>
    </source>
</reference>
<gene>
    <name evidence="2" type="ORF">PR048_029626</name>
</gene>
<dbReference type="PANTHER" id="PTHR47481">
    <property type="match status" value="1"/>
</dbReference>
<evidence type="ECO:0000259" key="1">
    <source>
        <dbReference type="Pfam" id="PF22936"/>
    </source>
</evidence>
<dbReference type="Pfam" id="PF22936">
    <property type="entry name" value="Pol_BBD"/>
    <property type="match status" value="1"/>
</dbReference>
<organism evidence="2 3">
    <name type="scientific">Dryococelus australis</name>
    <dbReference type="NCBI Taxonomy" id="614101"/>
    <lineage>
        <taxon>Eukaryota</taxon>
        <taxon>Metazoa</taxon>
        <taxon>Ecdysozoa</taxon>
        <taxon>Arthropoda</taxon>
        <taxon>Hexapoda</taxon>
        <taxon>Insecta</taxon>
        <taxon>Pterygota</taxon>
        <taxon>Neoptera</taxon>
        <taxon>Polyneoptera</taxon>
        <taxon>Phasmatodea</taxon>
        <taxon>Verophasmatodea</taxon>
        <taxon>Anareolatae</taxon>
        <taxon>Phasmatidae</taxon>
        <taxon>Eurycanthinae</taxon>
        <taxon>Dryococelus</taxon>
    </lineage>
</organism>